<gene>
    <name evidence="3" type="ORF">SFRICE_001750</name>
</gene>
<evidence type="ECO:0000256" key="1">
    <source>
        <dbReference type="ARBA" id="ARBA00022468"/>
    </source>
</evidence>
<dbReference type="Pfam" id="PF00620">
    <property type="entry name" value="RhoGAP"/>
    <property type="match status" value="1"/>
</dbReference>
<dbReference type="SUPFAM" id="SSF48350">
    <property type="entry name" value="GTPase activation domain, GAP"/>
    <property type="match status" value="1"/>
</dbReference>
<dbReference type="FunFam" id="1.10.555.10:FF:000071">
    <property type="entry name" value="Rho GTPase activating protein 27"/>
    <property type="match status" value="1"/>
</dbReference>
<dbReference type="GO" id="GO:0005096">
    <property type="term" value="F:GTPase activator activity"/>
    <property type="evidence" value="ECO:0007669"/>
    <property type="project" value="UniProtKB-KW"/>
</dbReference>
<protein>
    <submittedName>
        <fullName evidence="3">SFRICE_001750</fullName>
    </submittedName>
</protein>
<accession>A0A2H1V8G5</accession>
<organism evidence="3">
    <name type="scientific">Spodoptera frugiperda</name>
    <name type="common">Fall armyworm</name>
    <dbReference type="NCBI Taxonomy" id="7108"/>
    <lineage>
        <taxon>Eukaryota</taxon>
        <taxon>Metazoa</taxon>
        <taxon>Ecdysozoa</taxon>
        <taxon>Arthropoda</taxon>
        <taxon>Hexapoda</taxon>
        <taxon>Insecta</taxon>
        <taxon>Pterygota</taxon>
        <taxon>Neoptera</taxon>
        <taxon>Endopterygota</taxon>
        <taxon>Lepidoptera</taxon>
        <taxon>Glossata</taxon>
        <taxon>Ditrysia</taxon>
        <taxon>Noctuoidea</taxon>
        <taxon>Noctuidae</taxon>
        <taxon>Amphipyrinae</taxon>
        <taxon>Spodoptera</taxon>
    </lineage>
</organism>
<evidence type="ECO:0000259" key="2">
    <source>
        <dbReference type="PROSITE" id="PS50238"/>
    </source>
</evidence>
<dbReference type="GO" id="GO:0007165">
    <property type="term" value="P:signal transduction"/>
    <property type="evidence" value="ECO:0007669"/>
    <property type="project" value="InterPro"/>
</dbReference>
<dbReference type="PANTHER" id="PTHR23176:SF129">
    <property type="entry name" value="RHO GTPASE ACTIVATING PROTEIN AT 16F, ISOFORM E-RELATED"/>
    <property type="match status" value="1"/>
</dbReference>
<sequence>MEHKIVQTFVDYVQRKMPSDDAVKGKKSPSETSKLHKFKDMFGSHHDLKKLVPHPKHEVDETASVGKEDVVHAHDPNDNIILENNTDDDKVLVVTAANMFIAGGSSNEDSSDSTEVSIQKSQVRSKLRKFFAKRPPVDQLMRKGIYKDEPVFGRNLEEVCPTTSPRVPEFVVACVKEIERPDNMCTDGLYRASGNLSQVQKIRLEVDQNKMSVIQNNTDIHVLTGSLKLFFRELKEPLIPCSMFDRVLAACSIKPKEARIKEFQEIVKALPPCNRDTLKFLLEHLIKVTEYKEQNRMHTANLAIVFGPTLLWAPPEQAHNIAVDCIQQNNVVDILLTDFKEIFVDNGSKGKKKA</sequence>
<evidence type="ECO:0000313" key="3">
    <source>
        <dbReference type="EMBL" id="SOQ37140.1"/>
    </source>
</evidence>
<dbReference type="AlphaFoldDB" id="A0A2H1V8G5"/>
<dbReference type="EMBL" id="ODYU01001224">
    <property type="protein sequence ID" value="SOQ37140.1"/>
    <property type="molecule type" value="Genomic_DNA"/>
</dbReference>
<proteinExistence type="predicted"/>
<feature type="domain" description="Rho-GAP" evidence="2">
    <location>
        <begin position="154"/>
        <end position="343"/>
    </location>
</feature>
<dbReference type="InterPro" id="IPR000198">
    <property type="entry name" value="RhoGAP_dom"/>
</dbReference>
<dbReference type="SMART" id="SM00324">
    <property type="entry name" value="RhoGAP"/>
    <property type="match status" value="1"/>
</dbReference>
<keyword evidence="1" id="KW-0343">GTPase activation</keyword>
<dbReference type="GO" id="GO:0005737">
    <property type="term" value="C:cytoplasm"/>
    <property type="evidence" value="ECO:0007669"/>
    <property type="project" value="TreeGrafter"/>
</dbReference>
<reference evidence="3" key="1">
    <citation type="submission" date="2016-07" db="EMBL/GenBank/DDBJ databases">
        <authorList>
            <person name="Bretaudeau A."/>
        </authorList>
    </citation>
    <scope>NUCLEOTIDE SEQUENCE</scope>
    <source>
        <strain evidence="3">Rice</strain>
        <tissue evidence="3">Whole body</tissue>
    </source>
</reference>
<dbReference type="Gene3D" id="1.10.555.10">
    <property type="entry name" value="Rho GTPase activation protein"/>
    <property type="match status" value="1"/>
</dbReference>
<dbReference type="PANTHER" id="PTHR23176">
    <property type="entry name" value="RHO/RAC/CDC GTPASE-ACTIVATING PROTEIN"/>
    <property type="match status" value="1"/>
</dbReference>
<dbReference type="PROSITE" id="PS50238">
    <property type="entry name" value="RHOGAP"/>
    <property type="match status" value="1"/>
</dbReference>
<name>A0A2H1V8G5_SPOFR</name>
<dbReference type="InterPro" id="IPR008936">
    <property type="entry name" value="Rho_GTPase_activation_prot"/>
</dbReference>
<dbReference type="InterPro" id="IPR050729">
    <property type="entry name" value="Rho-GAP"/>
</dbReference>